<feature type="binding site" evidence="7 10">
    <location>
        <position position="117"/>
    </location>
    <ligand>
        <name>Mg(2+)</name>
        <dbReference type="ChEBI" id="CHEBI:18420"/>
    </ligand>
</feature>
<dbReference type="PIRSF" id="PIRSF000388">
    <property type="entry name" value="Pantoate_hydroxy_MeTrfase"/>
    <property type="match status" value="1"/>
</dbReference>
<evidence type="ECO:0000256" key="8">
    <source>
        <dbReference type="PIRSR" id="PIRSR000388-1"/>
    </source>
</evidence>
<evidence type="ECO:0000256" key="10">
    <source>
        <dbReference type="PIRSR" id="PIRSR000388-3"/>
    </source>
</evidence>
<dbReference type="PANTHER" id="PTHR20881">
    <property type="entry name" value="3-METHYL-2-OXOBUTANOATE HYDROXYMETHYLTRANSFERASE"/>
    <property type="match status" value="1"/>
</dbReference>
<evidence type="ECO:0000256" key="3">
    <source>
        <dbReference type="ARBA" id="ARBA00011424"/>
    </source>
</evidence>
<dbReference type="NCBIfam" id="TIGR00222">
    <property type="entry name" value="panB"/>
    <property type="match status" value="1"/>
</dbReference>
<evidence type="ECO:0000256" key="1">
    <source>
        <dbReference type="ARBA" id="ARBA00005033"/>
    </source>
</evidence>
<protein>
    <recommendedName>
        <fullName evidence="7">3-methyl-2-oxobutanoate hydroxymethyltransferase</fullName>
        <ecNumber evidence="7">2.1.2.11</ecNumber>
    </recommendedName>
    <alternativeName>
        <fullName evidence="7">Ketopantoate hydroxymethyltransferase</fullName>
        <shortName evidence="7">KPHMT</shortName>
    </alternativeName>
</protein>
<sequence length="268" mass="28761">MDRKKTIRSLQEKKGNKEKITMLTAYDYTMASILDQAGVDAILVGDSLGMVVQGKDTTLEVSMDQMAYHCRCVAAGARSALLVGDLPFLSYHISLEEGIRNAGRLVQEGGVHCVKLEGGREMVPMVEAILRAQIPVMGHIGLTPQSVNALGGFKVQGREAERAKALVEDALALEAAGVFALVLEAVPASLAREITGKLEIPVIGIGAGKDCDGQVLVVHDMLGLYADHTPKFVKRYAELGEAARNAVQSYVREVSSGAFPEERHSFKG</sequence>
<feature type="binding site" evidence="7 9">
    <location>
        <position position="115"/>
    </location>
    <ligand>
        <name>3-methyl-2-oxobutanoate</name>
        <dbReference type="ChEBI" id="CHEBI:11851"/>
    </ligand>
</feature>
<comment type="catalytic activity">
    <reaction evidence="7">
        <text>(6R)-5,10-methylene-5,6,7,8-tetrahydrofolate + 3-methyl-2-oxobutanoate + H2O = 2-dehydropantoate + (6S)-5,6,7,8-tetrahydrofolate</text>
        <dbReference type="Rhea" id="RHEA:11824"/>
        <dbReference type="ChEBI" id="CHEBI:11561"/>
        <dbReference type="ChEBI" id="CHEBI:11851"/>
        <dbReference type="ChEBI" id="CHEBI:15377"/>
        <dbReference type="ChEBI" id="CHEBI:15636"/>
        <dbReference type="ChEBI" id="CHEBI:57453"/>
        <dbReference type="EC" id="2.1.2.11"/>
    </reaction>
</comment>
<evidence type="ECO:0000313" key="12">
    <source>
        <dbReference type="Proteomes" id="UP000461585"/>
    </source>
</evidence>
<feature type="binding site" evidence="7 9">
    <location>
        <position position="85"/>
    </location>
    <ligand>
        <name>3-methyl-2-oxobutanoate</name>
        <dbReference type="ChEBI" id="CHEBI:11851"/>
    </ligand>
</feature>
<organism evidence="11 12">
    <name type="scientific">Anaerotalea alkaliphila</name>
    <dbReference type="NCBI Taxonomy" id="2662126"/>
    <lineage>
        <taxon>Bacteria</taxon>
        <taxon>Bacillati</taxon>
        <taxon>Bacillota</taxon>
        <taxon>Clostridia</taxon>
        <taxon>Eubacteriales</taxon>
        <taxon>Anaerotalea</taxon>
    </lineage>
</organism>
<evidence type="ECO:0000256" key="7">
    <source>
        <dbReference type="HAMAP-Rule" id="MF_00156"/>
    </source>
</evidence>
<keyword evidence="5 7" id="KW-0808">Transferase</keyword>
<dbReference type="Proteomes" id="UP000461585">
    <property type="component" value="Unassembled WGS sequence"/>
</dbReference>
<feature type="binding site" evidence="7 10">
    <location>
        <position position="85"/>
    </location>
    <ligand>
        <name>Mg(2+)</name>
        <dbReference type="ChEBI" id="CHEBI:18420"/>
    </ligand>
</feature>
<gene>
    <name evidence="7 11" type="primary">panB</name>
    <name evidence="11" type="ORF">GXN74_00515</name>
</gene>
<evidence type="ECO:0000256" key="4">
    <source>
        <dbReference type="ARBA" id="ARBA00022655"/>
    </source>
</evidence>
<feature type="binding site" evidence="7 10">
    <location>
        <position position="46"/>
    </location>
    <ligand>
        <name>Mg(2+)</name>
        <dbReference type="ChEBI" id="CHEBI:18420"/>
    </ligand>
</feature>
<reference evidence="11 12" key="1">
    <citation type="submission" date="2020-01" db="EMBL/GenBank/DDBJ databases">
        <title>Anaeroalcalibacter tamaniensis gen. nov., sp. nov., moderately halophilic strictly anaerobic fermenter bacterium from mud volcano of Taman peninsula.</title>
        <authorList>
            <person name="Frolova A."/>
            <person name="Merkel A.Y."/>
            <person name="Slobodkin A.I."/>
        </authorList>
    </citation>
    <scope>NUCLEOTIDE SEQUENCE [LARGE SCALE GENOMIC DNA]</scope>
    <source>
        <strain evidence="11 12">F-3ap</strain>
    </source>
</reference>
<dbReference type="UniPathway" id="UPA00028">
    <property type="reaction ID" value="UER00003"/>
</dbReference>
<evidence type="ECO:0000256" key="5">
    <source>
        <dbReference type="ARBA" id="ARBA00022679"/>
    </source>
</evidence>
<evidence type="ECO:0000256" key="6">
    <source>
        <dbReference type="ARBA" id="ARBA00056497"/>
    </source>
</evidence>
<comment type="caution">
    <text evidence="11">The sequence shown here is derived from an EMBL/GenBank/DDBJ whole genome shotgun (WGS) entry which is preliminary data.</text>
</comment>
<comment type="function">
    <text evidence="6 7">Catalyzes the reversible reaction in which hydroxymethyl group from 5,10-methylenetetrahydrofolate is transferred onto alpha-ketoisovalerate to form ketopantoate.</text>
</comment>
<feature type="active site" description="Proton acceptor" evidence="7 8">
    <location>
        <position position="184"/>
    </location>
</feature>
<dbReference type="GO" id="GO:0003864">
    <property type="term" value="F:3-methyl-2-oxobutanoate hydroxymethyltransferase activity"/>
    <property type="evidence" value="ECO:0007669"/>
    <property type="project" value="UniProtKB-UniRule"/>
</dbReference>
<dbReference type="InterPro" id="IPR015813">
    <property type="entry name" value="Pyrv/PenolPyrv_kinase-like_dom"/>
</dbReference>
<dbReference type="PANTHER" id="PTHR20881:SF0">
    <property type="entry name" value="3-METHYL-2-OXOBUTANOATE HYDROXYMETHYLTRANSFERASE"/>
    <property type="match status" value="1"/>
</dbReference>
<feature type="binding site" evidence="7 9">
    <location>
        <begin position="46"/>
        <end position="47"/>
    </location>
    <ligand>
        <name>3-methyl-2-oxobutanoate</name>
        <dbReference type="ChEBI" id="CHEBI:11851"/>
    </ligand>
</feature>
<dbReference type="EMBL" id="JAAEEH010000001">
    <property type="protein sequence ID" value="NDL66227.1"/>
    <property type="molecule type" value="Genomic_DNA"/>
</dbReference>
<keyword evidence="7 10" id="KW-0479">Metal-binding</keyword>
<dbReference type="AlphaFoldDB" id="A0A7X5KMX9"/>
<keyword evidence="7" id="KW-0963">Cytoplasm</keyword>
<evidence type="ECO:0000313" key="11">
    <source>
        <dbReference type="EMBL" id="NDL66227.1"/>
    </source>
</evidence>
<keyword evidence="12" id="KW-1185">Reference proteome</keyword>
<dbReference type="SUPFAM" id="SSF51621">
    <property type="entry name" value="Phosphoenolpyruvate/pyruvate domain"/>
    <property type="match status" value="1"/>
</dbReference>
<dbReference type="GO" id="GO:0005737">
    <property type="term" value="C:cytoplasm"/>
    <property type="evidence" value="ECO:0007669"/>
    <property type="project" value="UniProtKB-SubCell"/>
</dbReference>
<evidence type="ECO:0000256" key="2">
    <source>
        <dbReference type="ARBA" id="ARBA00008676"/>
    </source>
</evidence>
<dbReference type="NCBIfam" id="NF001452">
    <property type="entry name" value="PRK00311.1"/>
    <property type="match status" value="1"/>
</dbReference>
<dbReference type="EC" id="2.1.2.11" evidence="7"/>
<dbReference type="Pfam" id="PF02548">
    <property type="entry name" value="Pantoate_transf"/>
    <property type="match status" value="1"/>
</dbReference>
<dbReference type="InterPro" id="IPR040442">
    <property type="entry name" value="Pyrv_kinase-like_dom_sf"/>
</dbReference>
<name>A0A7X5KMX9_9FIRM</name>
<dbReference type="GO" id="GO:0000287">
    <property type="term" value="F:magnesium ion binding"/>
    <property type="evidence" value="ECO:0007669"/>
    <property type="project" value="TreeGrafter"/>
</dbReference>
<proteinExistence type="inferred from homology"/>
<evidence type="ECO:0000256" key="9">
    <source>
        <dbReference type="PIRSR" id="PIRSR000388-2"/>
    </source>
</evidence>
<comment type="cofactor">
    <cofactor evidence="7 10">
        <name>Mg(2+)</name>
        <dbReference type="ChEBI" id="CHEBI:18420"/>
    </cofactor>
    <text evidence="7 10">Binds 1 Mg(2+) ion per subunit.</text>
</comment>
<dbReference type="GO" id="GO:0032259">
    <property type="term" value="P:methylation"/>
    <property type="evidence" value="ECO:0007669"/>
    <property type="project" value="UniProtKB-KW"/>
</dbReference>
<dbReference type="RefSeq" id="WP_162368953.1">
    <property type="nucleotide sequence ID" value="NZ_JAAEEH010000001.1"/>
</dbReference>
<comment type="similarity">
    <text evidence="2 7">Belongs to the PanB family.</text>
</comment>
<dbReference type="GO" id="GO:0008168">
    <property type="term" value="F:methyltransferase activity"/>
    <property type="evidence" value="ECO:0007669"/>
    <property type="project" value="UniProtKB-KW"/>
</dbReference>
<keyword evidence="4 7" id="KW-0566">Pantothenate biosynthesis</keyword>
<accession>A0A7X5KMX9</accession>
<dbReference type="GO" id="GO:0015940">
    <property type="term" value="P:pantothenate biosynthetic process"/>
    <property type="evidence" value="ECO:0007669"/>
    <property type="project" value="UniProtKB-UniRule"/>
</dbReference>
<dbReference type="InterPro" id="IPR003700">
    <property type="entry name" value="Pantoate_hydroxy_MeTrfase"/>
</dbReference>
<keyword evidence="7 10" id="KW-0460">Magnesium</keyword>
<comment type="subcellular location">
    <subcellularLocation>
        <location evidence="7">Cytoplasm</location>
    </subcellularLocation>
</comment>
<dbReference type="CDD" id="cd06557">
    <property type="entry name" value="KPHMT-like"/>
    <property type="match status" value="1"/>
</dbReference>
<keyword evidence="11" id="KW-0489">Methyltransferase</keyword>
<dbReference type="FunFam" id="3.20.20.60:FF:000003">
    <property type="entry name" value="3-methyl-2-oxobutanoate hydroxymethyltransferase"/>
    <property type="match status" value="1"/>
</dbReference>
<dbReference type="Gene3D" id="3.20.20.60">
    <property type="entry name" value="Phosphoenolpyruvate-binding domains"/>
    <property type="match status" value="1"/>
</dbReference>
<comment type="subunit">
    <text evidence="3 7">Homodecamer; pentamer of dimers.</text>
</comment>
<dbReference type="HAMAP" id="MF_00156">
    <property type="entry name" value="PanB"/>
    <property type="match status" value="1"/>
</dbReference>
<comment type="pathway">
    <text evidence="1 7">Cofactor biosynthesis; (R)-pantothenate biosynthesis; (R)-pantoate from 3-methyl-2-oxobutanoate: step 1/2.</text>
</comment>